<feature type="binding site" evidence="15">
    <location>
        <position position="103"/>
    </location>
    <ligand>
        <name>Mg(2+)</name>
        <dbReference type="ChEBI" id="CHEBI:18420"/>
        <note>catalytic</note>
    </ligand>
</feature>
<comment type="catalytic activity">
    <reaction evidence="14 15">
        <text>beta-D-fructose 6-phosphate + ATP = beta-D-fructose 1,6-bisphosphate + ADP + H(+)</text>
        <dbReference type="Rhea" id="RHEA:16109"/>
        <dbReference type="ChEBI" id="CHEBI:15378"/>
        <dbReference type="ChEBI" id="CHEBI:30616"/>
        <dbReference type="ChEBI" id="CHEBI:32966"/>
        <dbReference type="ChEBI" id="CHEBI:57634"/>
        <dbReference type="ChEBI" id="CHEBI:456216"/>
        <dbReference type="EC" id="2.7.1.11"/>
    </reaction>
</comment>
<dbReference type="EMBL" id="FQUF01000037">
    <property type="protein sequence ID" value="SHF15550.1"/>
    <property type="molecule type" value="Genomic_DNA"/>
</dbReference>
<dbReference type="PANTHER" id="PTHR13697">
    <property type="entry name" value="PHOSPHOFRUCTOKINASE"/>
    <property type="match status" value="1"/>
</dbReference>
<dbReference type="GO" id="GO:0003872">
    <property type="term" value="F:6-phosphofructokinase activity"/>
    <property type="evidence" value="ECO:0007669"/>
    <property type="project" value="UniProtKB-UniRule"/>
</dbReference>
<dbReference type="InterPro" id="IPR015912">
    <property type="entry name" value="Phosphofructokinase_CS"/>
</dbReference>
<feature type="binding site" description="in other chain" evidence="15">
    <location>
        <begin position="185"/>
        <end position="187"/>
    </location>
    <ligand>
        <name>ADP</name>
        <dbReference type="ChEBI" id="CHEBI:456216"/>
        <note>allosteric activator; ligand shared between dimeric partners</note>
    </ligand>
</feature>
<comment type="activity regulation">
    <text evidence="15">Allosterically activated by ADP and other diphosphonucleosides, and allosterically inhibited by phosphoenolpyruvate.</text>
</comment>
<dbReference type="GO" id="GO:0046872">
    <property type="term" value="F:metal ion binding"/>
    <property type="evidence" value="ECO:0007669"/>
    <property type="project" value="UniProtKB-KW"/>
</dbReference>
<evidence type="ECO:0000313" key="18">
    <source>
        <dbReference type="Proteomes" id="UP000184128"/>
    </source>
</evidence>
<evidence type="ECO:0000256" key="6">
    <source>
        <dbReference type="ARBA" id="ARBA00022533"/>
    </source>
</evidence>
<evidence type="ECO:0000256" key="4">
    <source>
        <dbReference type="ARBA" id="ARBA00004679"/>
    </source>
</evidence>
<keyword evidence="6 15" id="KW-0021">Allosteric enzyme</keyword>
<feature type="active site" description="Proton acceptor" evidence="15">
    <location>
        <position position="127"/>
    </location>
</feature>
<evidence type="ECO:0000256" key="5">
    <source>
        <dbReference type="ARBA" id="ARBA00022490"/>
    </source>
</evidence>
<feature type="binding site" evidence="15">
    <location>
        <position position="244"/>
    </location>
    <ligand>
        <name>substrate</name>
        <note>ligand shared between dimeric partners</note>
    </ligand>
</feature>
<dbReference type="GO" id="GO:0005945">
    <property type="term" value="C:6-phosphofructokinase complex"/>
    <property type="evidence" value="ECO:0007669"/>
    <property type="project" value="TreeGrafter"/>
</dbReference>
<keyword evidence="18" id="KW-1185">Reference proteome</keyword>
<dbReference type="InterPro" id="IPR000023">
    <property type="entry name" value="Phosphofructokinase_dom"/>
</dbReference>
<feature type="binding site" description="in other chain" evidence="15">
    <location>
        <begin position="250"/>
        <end position="253"/>
    </location>
    <ligand>
        <name>substrate</name>
        <note>ligand shared between dimeric partners</note>
    </ligand>
</feature>
<gene>
    <name evidence="15" type="primary">pfkA</name>
    <name evidence="17" type="ORF">SAMN02745249_01928</name>
</gene>
<evidence type="ECO:0000256" key="15">
    <source>
        <dbReference type="HAMAP-Rule" id="MF_00339"/>
    </source>
</evidence>
<dbReference type="InterPro" id="IPR012828">
    <property type="entry name" value="PFKA_ATP_prok"/>
</dbReference>
<evidence type="ECO:0000313" key="17">
    <source>
        <dbReference type="EMBL" id="SHF15550.1"/>
    </source>
</evidence>
<feature type="binding site" description="in other chain" evidence="15">
    <location>
        <position position="154"/>
    </location>
    <ligand>
        <name>ADP</name>
        <dbReference type="ChEBI" id="CHEBI:456216"/>
        <note>allosteric activator; ligand shared between dimeric partners</note>
    </ligand>
</feature>
<dbReference type="GO" id="GO:0042802">
    <property type="term" value="F:identical protein binding"/>
    <property type="evidence" value="ECO:0007669"/>
    <property type="project" value="TreeGrafter"/>
</dbReference>
<dbReference type="UniPathway" id="UPA00109">
    <property type="reaction ID" value="UER00182"/>
</dbReference>
<feature type="binding site" description="in other chain" evidence="15">
    <location>
        <begin position="125"/>
        <end position="127"/>
    </location>
    <ligand>
        <name>substrate</name>
        <note>ligand shared between dimeric partners</note>
    </ligand>
</feature>
<dbReference type="GO" id="GO:0048029">
    <property type="term" value="F:monosaccharide binding"/>
    <property type="evidence" value="ECO:0007669"/>
    <property type="project" value="TreeGrafter"/>
</dbReference>
<dbReference type="HAMAP" id="MF_00339">
    <property type="entry name" value="Phosphofructokinase_I_B1"/>
    <property type="match status" value="1"/>
</dbReference>
<evidence type="ECO:0000256" key="11">
    <source>
        <dbReference type="ARBA" id="ARBA00022840"/>
    </source>
</evidence>
<evidence type="ECO:0000256" key="10">
    <source>
        <dbReference type="ARBA" id="ARBA00022777"/>
    </source>
</evidence>
<dbReference type="PRINTS" id="PR00476">
    <property type="entry name" value="PHFRCTKINASE"/>
</dbReference>
<comment type="subunit">
    <text evidence="15">Homotetramer.</text>
</comment>
<dbReference type="GO" id="GO:0005524">
    <property type="term" value="F:ATP binding"/>
    <property type="evidence" value="ECO:0007669"/>
    <property type="project" value="UniProtKB-UniRule"/>
</dbReference>
<feature type="binding site" description="in other chain" evidence="15">
    <location>
        <begin position="169"/>
        <end position="171"/>
    </location>
    <ligand>
        <name>substrate</name>
        <note>ligand shared between dimeric partners</note>
    </ligand>
</feature>
<evidence type="ECO:0000259" key="16">
    <source>
        <dbReference type="Pfam" id="PF00365"/>
    </source>
</evidence>
<feature type="binding site" evidence="15">
    <location>
        <begin position="102"/>
        <end position="105"/>
    </location>
    <ligand>
        <name>ATP</name>
        <dbReference type="ChEBI" id="CHEBI:30616"/>
    </ligand>
</feature>
<proteinExistence type="inferred from homology"/>
<dbReference type="EC" id="2.7.1.11" evidence="15"/>
<dbReference type="GO" id="GO:0006002">
    <property type="term" value="P:fructose 6-phosphate metabolic process"/>
    <property type="evidence" value="ECO:0007669"/>
    <property type="project" value="UniProtKB-UniRule"/>
</dbReference>
<comment type="subcellular location">
    <subcellularLocation>
        <location evidence="3 15">Cytoplasm</location>
    </subcellularLocation>
</comment>
<dbReference type="FunFam" id="3.40.50.460:FF:000002">
    <property type="entry name" value="ATP-dependent 6-phosphofructokinase"/>
    <property type="match status" value="1"/>
</dbReference>
<feature type="domain" description="Phosphofructokinase" evidence="16">
    <location>
        <begin position="3"/>
        <end position="276"/>
    </location>
</feature>
<keyword evidence="11 15" id="KW-0067">ATP-binding</keyword>
<keyword evidence="7 15" id="KW-0808">Transferase</keyword>
<comment type="similarity">
    <text evidence="15">Belongs to the phosphofructokinase type A (PFKA) family. ATP-dependent PFK group I subfamily. Prokaryotic clade 'B1' sub-subfamily.</text>
</comment>
<dbReference type="Gene3D" id="3.40.50.460">
    <property type="entry name" value="Phosphofructokinase domain"/>
    <property type="match status" value="1"/>
</dbReference>
<dbReference type="FunFam" id="3.40.50.450:FF:000001">
    <property type="entry name" value="ATP-dependent 6-phosphofructokinase"/>
    <property type="match status" value="1"/>
</dbReference>
<protein>
    <recommendedName>
        <fullName evidence="15">ATP-dependent 6-phosphofructokinase</fullName>
        <shortName evidence="15">ATP-PFK</shortName>
        <shortName evidence="15">Phosphofructokinase</shortName>
        <ecNumber evidence="15">2.7.1.11</ecNumber>
    </recommendedName>
    <alternativeName>
        <fullName evidence="15">Phosphohexokinase</fullName>
    </alternativeName>
</protein>
<accession>A0A1M4ZBZ5</accession>
<dbReference type="InterPro" id="IPR012003">
    <property type="entry name" value="ATP_PFK_prok-type"/>
</dbReference>
<dbReference type="Gene3D" id="3.40.50.450">
    <property type="match status" value="1"/>
</dbReference>
<dbReference type="STRING" id="1121025.SAMN02745249_01928"/>
<dbReference type="SUPFAM" id="SSF53784">
    <property type="entry name" value="Phosphofructokinase"/>
    <property type="match status" value="1"/>
</dbReference>
<dbReference type="RefSeq" id="WP_073298606.1">
    <property type="nucleotide sequence ID" value="NZ_FQUF01000037.1"/>
</dbReference>
<name>A0A1M4ZBZ5_9LACT</name>
<dbReference type="PANTHER" id="PTHR13697:SF4">
    <property type="entry name" value="ATP-DEPENDENT 6-PHOSPHOFRUCTOKINASE"/>
    <property type="match status" value="1"/>
</dbReference>
<keyword evidence="12 15" id="KW-0460">Magnesium</keyword>
<dbReference type="GO" id="GO:0070095">
    <property type="term" value="F:fructose-6-phosphate binding"/>
    <property type="evidence" value="ECO:0007669"/>
    <property type="project" value="TreeGrafter"/>
</dbReference>
<keyword evidence="5 15" id="KW-0963">Cytoplasm</keyword>
<organism evidence="17 18">
    <name type="scientific">Atopostipes suicloacalis DSM 15692</name>
    <dbReference type="NCBI Taxonomy" id="1121025"/>
    <lineage>
        <taxon>Bacteria</taxon>
        <taxon>Bacillati</taxon>
        <taxon>Bacillota</taxon>
        <taxon>Bacilli</taxon>
        <taxon>Lactobacillales</taxon>
        <taxon>Carnobacteriaceae</taxon>
        <taxon>Atopostipes</taxon>
    </lineage>
</organism>
<reference evidence="17 18" key="1">
    <citation type="submission" date="2016-11" db="EMBL/GenBank/DDBJ databases">
        <authorList>
            <person name="Jaros S."/>
            <person name="Januszkiewicz K."/>
            <person name="Wedrychowicz H."/>
        </authorList>
    </citation>
    <scope>NUCLEOTIDE SEQUENCE [LARGE SCALE GENOMIC DNA]</scope>
    <source>
        <strain evidence="17 18">DSM 15692</strain>
    </source>
</reference>
<evidence type="ECO:0000256" key="1">
    <source>
        <dbReference type="ARBA" id="ARBA00001946"/>
    </source>
</evidence>
<evidence type="ECO:0000256" key="9">
    <source>
        <dbReference type="ARBA" id="ARBA00022741"/>
    </source>
</evidence>
<dbReference type="PIRSF" id="PIRSF000532">
    <property type="entry name" value="ATP_PFK_prok"/>
    <property type="match status" value="1"/>
</dbReference>
<dbReference type="GO" id="GO:0061621">
    <property type="term" value="P:canonical glycolysis"/>
    <property type="evidence" value="ECO:0007669"/>
    <property type="project" value="TreeGrafter"/>
</dbReference>
<comment type="function">
    <text evidence="2 15">Catalyzes the phosphorylation of D-fructose 6-phosphate to fructose 1,6-bisphosphate by ATP, the first committing step of glycolysis.</text>
</comment>
<dbReference type="InterPro" id="IPR035966">
    <property type="entry name" value="PKF_sf"/>
</dbReference>
<keyword evidence="9 15" id="KW-0547">Nucleotide-binding</keyword>
<dbReference type="Pfam" id="PF00365">
    <property type="entry name" value="PFK"/>
    <property type="match status" value="1"/>
</dbReference>
<evidence type="ECO:0000256" key="3">
    <source>
        <dbReference type="ARBA" id="ARBA00004496"/>
    </source>
</evidence>
<dbReference type="GO" id="GO:0030388">
    <property type="term" value="P:fructose 1,6-bisphosphate metabolic process"/>
    <property type="evidence" value="ECO:0007669"/>
    <property type="project" value="TreeGrafter"/>
</dbReference>
<keyword evidence="13 15" id="KW-0324">Glycolysis</keyword>
<dbReference type="Proteomes" id="UP000184128">
    <property type="component" value="Unassembled WGS sequence"/>
</dbReference>
<dbReference type="NCBIfam" id="TIGR02482">
    <property type="entry name" value="PFKA_ATP"/>
    <property type="match status" value="1"/>
</dbReference>
<evidence type="ECO:0000256" key="7">
    <source>
        <dbReference type="ARBA" id="ARBA00022679"/>
    </source>
</evidence>
<comment type="caution">
    <text evidence="15">Lacks conserved residue(s) required for the propagation of feature annotation.</text>
</comment>
<evidence type="ECO:0000256" key="12">
    <source>
        <dbReference type="ARBA" id="ARBA00022842"/>
    </source>
</evidence>
<dbReference type="NCBIfam" id="NF002872">
    <property type="entry name" value="PRK03202.1"/>
    <property type="match status" value="1"/>
</dbReference>
<evidence type="ECO:0000256" key="13">
    <source>
        <dbReference type="ARBA" id="ARBA00023152"/>
    </source>
</evidence>
<dbReference type="AlphaFoldDB" id="A0A1M4ZBZ5"/>
<comment type="cofactor">
    <cofactor evidence="1 15">
        <name>Mg(2+)</name>
        <dbReference type="ChEBI" id="CHEBI:18420"/>
    </cofactor>
</comment>
<keyword evidence="10 15" id="KW-0418">Kinase</keyword>
<feature type="binding site" evidence="15">
    <location>
        <begin position="72"/>
        <end position="73"/>
    </location>
    <ligand>
        <name>ATP</name>
        <dbReference type="ChEBI" id="CHEBI:30616"/>
    </ligand>
</feature>
<dbReference type="PROSITE" id="PS00433">
    <property type="entry name" value="PHOSPHOFRUCTOKINASE"/>
    <property type="match status" value="1"/>
</dbReference>
<evidence type="ECO:0000256" key="14">
    <source>
        <dbReference type="ARBA" id="ARBA00048070"/>
    </source>
</evidence>
<comment type="pathway">
    <text evidence="4 15">Carbohydrate degradation; glycolysis; D-glyceraldehyde 3-phosphate and glycerone phosphate from D-glucose: step 3/4.</text>
</comment>
<sequence>MKRIGVMTSGGDAPGMNAAVRAVVRRGESLGVEVYAITNGYKGLVEGEIHRLTSNDVGGILNRGGTMLFSARYPEFKEKEGQLKGVEQLKKHGIEGVVVIGGDGSFRGAQSLSNHGFPTIGVPGTIDNDIAGTDYTLGFDTTVNTVVEALDRVRDTAGSHGRVLVVEVMGRDAGDIAIWSGLSSGAEAIVIPEKPFDINQIIKDLKDGFAEGKNQGLIVLAEGVMPAAELVRQIQEVDHTFNIREVVLGHIQRGGQPTARDRVLGSSFGARAVELLTEGKTGLCVEVVDEEIVTNKFDDIFNNLKHEPKLHLHELNKFLI</sequence>
<feature type="binding site" evidence="15">
    <location>
        <position position="11"/>
    </location>
    <ligand>
        <name>ATP</name>
        <dbReference type="ChEBI" id="CHEBI:30616"/>
    </ligand>
</feature>
<keyword evidence="8 15" id="KW-0479">Metal-binding</keyword>
<dbReference type="OrthoDB" id="9802503at2"/>
<feature type="binding site" description="in other chain" evidence="15">
    <location>
        <position position="222"/>
    </location>
    <ligand>
        <name>substrate</name>
        <note>ligand shared between dimeric partners</note>
    </ligand>
</feature>
<feature type="binding site" description="in other chain" evidence="15">
    <location>
        <begin position="213"/>
        <end position="215"/>
    </location>
    <ligand>
        <name>ADP</name>
        <dbReference type="ChEBI" id="CHEBI:456216"/>
        <note>allosteric activator; ligand shared between dimeric partners</note>
    </ligand>
</feature>
<evidence type="ECO:0000256" key="2">
    <source>
        <dbReference type="ARBA" id="ARBA00002659"/>
    </source>
</evidence>
<feature type="binding site" evidence="15">
    <location>
        <begin position="21"/>
        <end position="25"/>
    </location>
    <ligand>
        <name>ADP</name>
        <dbReference type="ChEBI" id="CHEBI:456216"/>
        <note>allosteric activator; ligand shared between dimeric partners</note>
    </ligand>
</feature>
<dbReference type="GO" id="GO:0016208">
    <property type="term" value="F:AMP binding"/>
    <property type="evidence" value="ECO:0007669"/>
    <property type="project" value="TreeGrafter"/>
</dbReference>
<feature type="binding site" evidence="15">
    <location>
        <position position="162"/>
    </location>
    <ligand>
        <name>substrate</name>
        <note>ligand shared between dimeric partners</note>
    </ligand>
</feature>
<dbReference type="InterPro" id="IPR022953">
    <property type="entry name" value="ATP_PFK"/>
</dbReference>
<evidence type="ECO:0000256" key="8">
    <source>
        <dbReference type="ARBA" id="ARBA00022723"/>
    </source>
</evidence>